<organism evidence="1 2">
    <name type="scientific">Nocardia uniformis</name>
    <dbReference type="NCBI Taxonomy" id="53432"/>
    <lineage>
        <taxon>Bacteria</taxon>
        <taxon>Bacillati</taxon>
        <taxon>Actinomycetota</taxon>
        <taxon>Actinomycetes</taxon>
        <taxon>Mycobacteriales</taxon>
        <taxon>Nocardiaceae</taxon>
        <taxon>Nocardia</taxon>
    </lineage>
</organism>
<proteinExistence type="predicted"/>
<dbReference type="EMBL" id="JABELX010000008">
    <property type="protein sequence ID" value="NNH72932.1"/>
    <property type="molecule type" value="Genomic_DNA"/>
</dbReference>
<keyword evidence="2" id="KW-1185">Reference proteome</keyword>
<accession>A0A849C2M1</accession>
<comment type="caution">
    <text evidence="1">The sequence shown here is derived from an EMBL/GenBank/DDBJ whole genome shotgun (WGS) entry which is preliminary data.</text>
</comment>
<dbReference type="RefSeq" id="WP_157553646.1">
    <property type="nucleotide sequence ID" value="NZ_JABELX010000008.1"/>
</dbReference>
<keyword evidence="1" id="KW-0808">Transferase</keyword>
<sequence>MITDSMSRRTRTVVLTLLALLVGVGGLWWASARETAPVDMADRRAEVAERGAAVMPFDLTKTTHSFVPIPEGGRQTVTANDPADAEQIRLIREHLTAEATKFTTGDFTDPATIHGDQMPGLAELRAGASRFTVRYEQLPNGAILHYNSTEPALVDALHRWFEAQSTDHGTDHHAN</sequence>
<reference evidence="1 2" key="1">
    <citation type="submission" date="2020-05" db="EMBL/GenBank/DDBJ databases">
        <title>MicrobeNet Type strains.</title>
        <authorList>
            <person name="Nicholson A.C."/>
        </authorList>
    </citation>
    <scope>NUCLEOTIDE SEQUENCE [LARGE SCALE GENOMIC DNA]</scope>
    <source>
        <strain evidence="1 2">JCM 3224</strain>
    </source>
</reference>
<dbReference type="GO" id="GO:0016740">
    <property type="term" value="F:transferase activity"/>
    <property type="evidence" value="ECO:0007669"/>
    <property type="project" value="UniProtKB-KW"/>
</dbReference>
<evidence type="ECO:0000313" key="1">
    <source>
        <dbReference type="EMBL" id="NNH72932.1"/>
    </source>
</evidence>
<evidence type="ECO:0000313" key="2">
    <source>
        <dbReference type="Proteomes" id="UP000586827"/>
    </source>
</evidence>
<dbReference type="Proteomes" id="UP000586827">
    <property type="component" value="Unassembled WGS sequence"/>
</dbReference>
<protein>
    <submittedName>
        <fullName evidence="1">Aspartate carbamoyltransferase</fullName>
    </submittedName>
</protein>
<gene>
    <name evidence="1" type="ORF">HLB23_24245</name>
</gene>
<dbReference type="AlphaFoldDB" id="A0A849C2M1"/>
<name>A0A849C2M1_9NOCA</name>